<dbReference type="EMBL" id="BKCJ011249219">
    <property type="protein sequence ID" value="GFD09967.1"/>
    <property type="molecule type" value="Genomic_DNA"/>
</dbReference>
<name>A0A699TII1_TANCI</name>
<protein>
    <submittedName>
        <fullName evidence="1">Uncharacterized protein</fullName>
    </submittedName>
</protein>
<sequence>GVWAVPRCLVCAGYGHYAAASGGQPLCGHPGAARVGLVAPLAHAGVQLAGYDVGAAAG</sequence>
<accession>A0A699TII1</accession>
<comment type="caution">
    <text evidence="1">The sequence shown here is derived from an EMBL/GenBank/DDBJ whole genome shotgun (WGS) entry which is preliminary data.</text>
</comment>
<reference evidence="1" key="1">
    <citation type="journal article" date="2019" name="Sci. Rep.">
        <title>Draft genome of Tanacetum cinerariifolium, the natural source of mosquito coil.</title>
        <authorList>
            <person name="Yamashiro T."/>
            <person name="Shiraishi A."/>
            <person name="Satake H."/>
            <person name="Nakayama K."/>
        </authorList>
    </citation>
    <scope>NUCLEOTIDE SEQUENCE</scope>
</reference>
<organism evidence="1">
    <name type="scientific">Tanacetum cinerariifolium</name>
    <name type="common">Dalmatian daisy</name>
    <name type="synonym">Chrysanthemum cinerariifolium</name>
    <dbReference type="NCBI Taxonomy" id="118510"/>
    <lineage>
        <taxon>Eukaryota</taxon>
        <taxon>Viridiplantae</taxon>
        <taxon>Streptophyta</taxon>
        <taxon>Embryophyta</taxon>
        <taxon>Tracheophyta</taxon>
        <taxon>Spermatophyta</taxon>
        <taxon>Magnoliopsida</taxon>
        <taxon>eudicotyledons</taxon>
        <taxon>Gunneridae</taxon>
        <taxon>Pentapetalae</taxon>
        <taxon>asterids</taxon>
        <taxon>campanulids</taxon>
        <taxon>Asterales</taxon>
        <taxon>Asteraceae</taxon>
        <taxon>Asteroideae</taxon>
        <taxon>Anthemideae</taxon>
        <taxon>Anthemidinae</taxon>
        <taxon>Tanacetum</taxon>
    </lineage>
</organism>
<proteinExistence type="predicted"/>
<feature type="non-terminal residue" evidence="1">
    <location>
        <position position="1"/>
    </location>
</feature>
<gene>
    <name evidence="1" type="ORF">Tci_881936</name>
</gene>
<dbReference type="AlphaFoldDB" id="A0A699TII1"/>
<evidence type="ECO:0000313" key="1">
    <source>
        <dbReference type="EMBL" id="GFD09967.1"/>
    </source>
</evidence>